<dbReference type="InterPro" id="IPR047057">
    <property type="entry name" value="MerR_fam"/>
</dbReference>
<accession>A0A917JEQ9</accession>
<name>A0A917JEQ9_9ENTE</name>
<feature type="domain" description="HTH merR-type" evidence="5">
    <location>
        <begin position="3"/>
        <end position="72"/>
    </location>
</feature>
<dbReference type="SUPFAM" id="SSF46955">
    <property type="entry name" value="Putative DNA-binding domain"/>
    <property type="match status" value="1"/>
</dbReference>
<keyword evidence="2" id="KW-0805">Transcription regulation</keyword>
<evidence type="ECO:0000259" key="5">
    <source>
        <dbReference type="PROSITE" id="PS50937"/>
    </source>
</evidence>
<evidence type="ECO:0000256" key="1">
    <source>
        <dbReference type="ARBA" id="ARBA00022491"/>
    </source>
</evidence>
<evidence type="ECO:0000256" key="3">
    <source>
        <dbReference type="ARBA" id="ARBA00023125"/>
    </source>
</evidence>
<dbReference type="GO" id="GO:0003700">
    <property type="term" value="F:DNA-binding transcription factor activity"/>
    <property type="evidence" value="ECO:0007669"/>
    <property type="project" value="InterPro"/>
</dbReference>
<dbReference type="InterPro" id="IPR009061">
    <property type="entry name" value="DNA-bd_dom_put_sf"/>
</dbReference>
<gene>
    <name evidence="6" type="ORF">GCM10011482_11570</name>
</gene>
<dbReference type="SMART" id="SM00422">
    <property type="entry name" value="HTH_MERR"/>
    <property type="match status" value="1"/>
</dbReference>
<dbReference type="InterPro" id="IPR000551">
    <property type="entry name" value="MerR-type_HTH_dom"/>
</dbReference>
<keyword evidence="7" id="KW-1185">Reference proteome</keyword>
<dbReference type="PANTHER" id="PTHR30204:SF69">
    <property type="entry name" value="MERR-FAMILY TRANSCRIPTIONAL REGULATOR"/>
    <property type="match status" value="1"/>
</dbReference>
<reference evidence="6" key="1">
    <citation type="journal article" date="2014" name="Int. J. Syst. Evol. Microbiol.">
        <title>Complete genome sequence of Corynebacterium casei LMG S-19264T (=DSM 44701T), isolated from a smear-ripened cheese.</title>
        <authorList>
            <consortium name="US DOE Joint Genome Institute (JGI-PGF)"/>
            <person name="Walter F."/>
            <person name="Albersmeier A."/>
            <person name="Kalinowski J."/>
            <person name="Ruckert C."/>
        </authorList>
    </citation>
    <scope>NUCLEOTIDE SEQUENCE</scope>
    <source>
        <strain evidence="6">CCM 8433</strain>
    </source>
</reference>
<keyword evidence="3" id="KW-0238">DNA-binding</keyword>
<sequence length="249" mass="29454">MELFSINDIAKIYSIPKSTLRYWEEKGLIQPERNAENDYRMYDLKELIHTGDIVFYRSLGFSIKQLQNYREMSGRQLNDLLTNAEVEVEEELTKLKLIQQVIKDRKEKLSEISLLSETEYVIAAPDFEYLIAYAYQDPLNYAAFQENNPSNFTLYLTLEPHIQIQEGLIISEKTKNQTLIWEKQPTMQFRQILLKIPADIPIAPTIIEKQQKELEKLGYQTKAVIARYLGTTKDDEERFEYYKAWFEIE</sequence>
<keyword evidence="1" id="KW-0678">Repressor</keyword>
<evidence type="ECO:0000256" key="2">
    <source>
        <dbReference type="ARBA" id="ARBA00023015"/>
    </source>
</evidence>
<comment type="caution">
    <text evidence="6">The sequence shown here is derived from an EMBL/GenBank/DDBJ whole genome shotgun (WGS) entry which is preliminary data.</text>
</comment>
<dbReference type="Gene3D" id="1.10.1660.10">
    <property type="match status" value="1"/>
</dbReference>
<dbReference type="EMBL" id="BMDT01000004">
    <property type="protein sequence ID" value="GGI65503.1"/>
    <property type="molecule type" value="Genomic_DNA"/>
</dbReference>
<protein>
    <submittedName>
        <fullName evidence="6">MerR family transcriptional regulator</fullName>
    </submittedName>
</protein>
<dbReference type="AlphaFoldDB" id="A0A917JEQ9"/>
<dbReference type="RefSeq" id="WP_188367341.1">
    <property type="nucleotide sequence ID" value="NZ_BMDT01000004.1"/>
</dbReference>
<dbReference type="PROSITE" id="PS50937">
    <property type="entry name" value="HTH_MERR_2"/>
    <property type="match status" value="1"/>
</dbReference>
<dbReference type="Pfam" id="PF13411">
    <property type="entry name" value="MerR_1"/>
    <property type="match status" value="1"/>
</dbReference>
<organism evidence="6 7">
    <name type="scientific">Enterococcus alcedinis</name>
    <dbReference type="NCBI Taxonomy" id="1274384"/>
    <lineage>
        <taxon>Bacteria</taxon>
        <taxon>Bacillati</taxon>
        <taxon>Bacillota</taxon>
        <taxon>Bacilli</taxon>
        <taxon>Lactobacillales</taxon>
        <taxon>Enterococcaceae</taxon>
        <taxon>Enterococcus</taxon>
    </lineage>
</organism>
<evidence type="ECO:0000313" key="7">
    <source>
        <dbReference type="Proteomes" id="UP000622610"/>
    </source>
</evidence>
<dbReference type="Proteomes" id="UP000622610">
    <property type="component" value="Unassembled WGS sequence"/>
</dbReference>
<reference evidence="6" key="2">
    <citation type="submission" date="2020-09" db="EMBL/GenBank/DDBJ databases">
        <authorList>
            <person name="Sun Q."/>
            <person name="Sedlacek I."/>
        </authorList>
    </citation>
    <scope>NUCLEOTIDE SEQUENCE</scope>
    <source>
        <strain evidence="6">CCM 8433</strain>
    </source>
</reference>
<dbReference type="GO" id="GO:0003677">
    <property type="term" value="F:DNA binding"/>
    <property type="evidence" value="ECO:0007669"/>
    <property type="project" value="UniProtKB-KW"/>
</dbReference>
<keyword evidence="4" id="KW-0804">Transcription</keyword>
<evidence type="ECO:0000256" key="4">
    <source>
        <dbReference type="ARBA" id="ARBA00023163"/>
    </source>
</evidence>
<dbReference type="PANTHER" id="PTHR30204">
    <property type="entry name" value="REDOX-CYCLING DRUG-SENSING TRANSCRIPTIONAL ACTIVATOR SOXR"/>
    <property type="match status" value="1"/>
</dbReference>
<proteinExistence type="predicted"/>
<evidence type="ECO:0000313" key="6">
    <source>
        <dbReference type="EMBL" id="GGI65503.1"/>
    </source>
</evidence>